<comment type="caution">
    <text evidence="2">The sequence shown here is derived from an EMBL/GenBank/DDBJ whole genome shotgun (WGS) entry which is preliminary data.</text>
</comment>
<accession>A0A2V0P6M3</accession>
<keyword evidence="3" id="KW-1185">Reference proteome</keyword>
<dbReference type="Proteomes" id="UP000247498">
    <property type="component" value="Unassembled WGS sequence"/>
</dbReference>
<feature type="region of interest" description="Disordered" evidence="1">
    <location>
        <begin position="76"/>
        <end position="161"/>
    </location>
</feature>
<protein>
    <submittedName>
        <fullName evidence="2">Uncharacterized protein</fullName>
    </submittedName>
</protein>
<evidence type="ECO:0000256" key="1">
    <source>
        <dbReference type="SAM" id="MobiDB-lite"/>
    </source>
</evidence>
<dbReference type="InParanoid" id="A0A2V0P6M3"/>
<evidence type="ECO:0000313" key="3">
    <source>
        <dbReference type="Proteomes" id="UP000247498"/>
    </source>
</evidence>
<organism evidence="2 3">
    <name type="scientific">Raphidocelis subcapitata</name>
    <dbReference type="NCBI Taxonomy" id="307507"/>
    <lineage>
        <taxon>Eukaryota</taxon>
        <taxon>Viridiplantae</taxon>
        <taxon>Chlorophyta</taxon>
        <taxon>core chlorophytes</taxon>
        <taxon>Chlorophyceae</taxon>
        <taxon>CS clade</taxon>
        <taxon>Sphaeropleales</taxon>
        <taxon>Selenastraceae</taxon>
        <taxon>Raphidocelis</taxon>
    </lineage>
</organism>
<dbReference type="AlphaFoldDB" id="A0A2V0P6M3"/>
<dbReference type="EMBL" id="BDRX01000035">
    <property type="protein sequence ID" value="GBF92837.1"/>
    <property type="molecule type" value="Genomic_DNA"/>
</dbReference>
<evidence type="ECO:0000313" key="2">
    <source>
        <dbReference type="EMBL" id="GBF92837.1"/>
    </source>
</evidence>
<name>A0A2V0P6M3_9CHLO</name>
<reference evidence="2 3" key="1">
    <citation type="journal article" date="2018" name="Sci. Rep.">
        <title>Raphidocelis subcapitata (=Pseudokirchneriella subcapitata) provides an insight into genome evolution and environmental adaptations in the Sphaeropleales.</title>
        <authorList>
            <person name="Suzuki S."/>
            <person name="Yamaguchi H."/>
            <person name="Nakajima N."/>
            <person name="Kawachi M."/>
        </authorList>
    </citation>
    <scope>NUCLEOTIDE SEQUENCE [LARGE SCALE GENOMIC DNA]</scope>
    <source>
        <strain evidence="2 3">NIES-35</strain>
    </source>
</reference>
<sequence length="161" mass="16519">MARAFWDAGRPAGRPAAAHAAAAGGAGAAAQTHCFFPRPPSIHWPRVFHTPAPATARPAVFGIFCSAPVAAHSRAYSSPRAFANPQPPERAGRHQLSGGAGRPPRMPSGPCAARLGAFFRDGEMRHGGGPAARLGRAAGFERPRPPAAAAAARPQSALTLP</sequence>
<proteinExistence type="predicted"/>
<gene>
    <name evidence="2" type="ORF">Rsub_05456</name>
</gene>